<sequence length="126" mass="13828">MLVVVQVLAALSGLVHVYIWGMESLRFADPRVHRWVFKVATPDVGAVRLWAYNQGWYNLFLAVGAIAGVAVVRWQPEVGWTLIVFSCASMVAAALILYKANRFMVAAALKQGILPALALVFALTQL</sequence>
<dbReference type="Proteomes" id="UP000305792">
    <property type="component" value="Unassembled WGS sequence"/>
</dbReference>
<feature type="transmembrane region" description="Helical" evidence="1">
    <location>
        <begin position="79"/>
        <end position="98"/>
    </location>
</feature>
<evidence type="ECO:0000313" key="3">
    <source>
        <dbReference type="Proteomes" id="UP000305792"/>
    </source>
</evidence>
<dbReference type="EMBL" id="STGX01000023">
    <property type="protein sequence ID" value="THV22871.1"/>
    <property type="molecule type" value="Genomic_DNA"/>
</dbReference>
<dbReference type="OrthoDB" id="9803832at2"/>
<dbReference type="AlphaFoldDB" id="A0A4S8P0T0"/>
<accession>A0A4S8P0T0</accession>
<proteinExistence type="predicted"/>
<feature type="transmembrane region" description="Helical" evidence="1">
    <location>
        <begin position="55"/>
        <end position="72"/>
    </location>
</feature>
<keyword evidence="1" id="KW-0472">Membrane</keyword>
<dbReference type="InterPro" id="IPR009732">
    <property type="entry name" value="DUF1304"/>
</dbReference>
<evidence type="ECO:0000313" key="2">
    <source>
        <dbReference type="EMBL" id="THV22871.1"/>
    </source>
</evidence>
<evidence type="ECO:0000256" key="1">
    <source>
        <dbReference type="SAM" id="Phobius"/>
    </source>
</evidence>
<keyword evidence="1" id="KW-1133">Transmembrane helix</keyword>
<dbReference type="Pfam" id="PF06993">
    <property type="entry name" value="DUF1304"/>
    <property type="match status" value="1"/>
</dbReference>
<dbReference type="RefSeq" id="WP_136532196.1">
    <property type="nucleotide sequence ID" value="NZ_STGX01000023.1"/>
</dbReference>
<reference evidence="2 3" key="1">
    <citation type="journal article" date="2018" name="Int. J. Syst. Evol. Microbiol.">
        <title>Glycomyces paridis sp. nov., isolated from the medicinal plant Paris polyphylla.</title>
        <authorList>
            <person name="Fang X.M."/>
            <person name="Bai J.L."/>
            <person name="Su J."/>
            <person name="Zhao L.L."/>
            <person name="Liu H.Y."/>
            <person name="Ma B.P."/>
            <person name="Zhang Y.Q."/>
            <person name="Yu L.Y."/>
        </authorList>
    </citation>
    <scope>NUCLEOTIDE SEQUENCE [LARGE SCALE GENOMIC DNA]</scope>
    <source>
        <strain evidence="2 3">CPCC 204357</strain>
    </source>
</reference>
<gene>
    <name evidence="2" type="ORF">E9998_23575</name>
</gene>
<keyword evidence="1" id="KW-0812">Transmembrane</keyword>
<protein>
    <submittedName>
        <fullName evidence="2">DUF1304 domain-containing protein</fullName>
    </submittedName>
</protein>
<name>A0A4S8P0T0_9ACTN</name>
<feature type="transmembrane region" description="Helical" evidence="1">
    <location>
        <begin position="104"/>
        <end position="123"/>
    </location>
</feature>
<comment type="caution">
    <text evidence="2">The sequence shown here is derived from an EMBL/GenBank/DDBJ whole genome shotgun (WGS) entry which is preliminary data.</text>
</comment>
<keyword evidence="3" id="KW-1185">Reference proteome</keyword>
<organism evidence="2 3">
    <name type="scientific">Glycomyces paridis</name>
    <dbReference type="NCBI Taxonomy" id="2126555"/>
    <lineage>
        <taxon>Bacteria</taxon>
        <taxon>Bacillati</taxon>
        <taxon>Actinomycetota</taxon>
        <taxon>Actinomycetes</taxon>
        <taxon>Glycomycetales</taxon>
        <taxon>Glycomycetaceae</taxon>
        <taxon>Glycomyces</taxon>
    </lineage>
</organism>